<dbReference type="Pfam" id="PF11804">
    <property type="entry name" value="DUF3325"/>
    <property type="match status" value="1"/>
</dbReference>
<feature type="transmembrane region" description="Helical" evidence="1">
    <location>
        <begin position="65"/>
        <end position="82"/>
    </location>
</feature>
<feature type="transmembrane region" description="Helical" evidence="1">
    <location>
        <begin position="88"/>
        <end position="106"/>
    </location>
</feature>
<evidence type="ECO:0000256" key="1">
    <source>
        <dbReference type="SAM" id="Phobius"/>
    </source>
</evidence>
<dbReference type="Proteomes" id="UP000029843">
    <property type="component" value="Unassembled WGS sequence"/>
</dbReference>
<accession>A0A099KR66</accession>
<keyword evidence="1" id="KW-0812">Transmembrane</keyword>
<sequence length="107" mass="11907" precursor="true">MLLLTSLSFLAMVLFCLAMNKHRKQVFEQTLPKLAVLLFRPLAWFVLMFTAYLSVALFGWSIGPALLFGALTMATFLLIMVLTYNAKIVPQLAIASLLMVSVSVLTH</sequence>
<name>A0A099KR66_COLPS</name>
<evidence type="ECO:0000313" key="3">
    <source>
        <dbReference type="Proteomes" id="UP000029843"/>
    </source>
</evidence>
<comment type="caution">
    <text evidence="2">The sequence shown here is derived from an EMBL/GenBank/DDBJ whole genome shotgun (WGS) entry which is preliminary data.</text>
</comment>
<gene>
    <name evidence="2" type="ORF">ND2E_2943</name>
</gene>
<evidence type="ECO:0000313" key="2">
    <source>
        <dbReference type="EMBL" id="KGJ92695.1"/>
    </source>
</evidence>
<protein>
    <recommendedName>
        <fullName evidence="4">DUF3325 domain-containing protein</fullName>
    </recommendedName>
</protein>
<dbReference type="PATRIC" id="fig|28229.4.peg.1987"/>
<dbReference type="EMBL" id="JQED01000017">
    <property type="protein sequence ID" value="KGJ92695.1"/>
    <property type="molecule type" value="Genomic_DNA"/>
</dbReference>
<dbReference type="AlphaFoldDB" id="A0A099KR66"/>
<keyword evidence="1" id="KW-0472">Membrane</keyword>
<dbReference type="OrthoDB" id="6228507at2"/>
<dbReference type="RefSeq" id="WP_052056479.1">
    <property type="nucleotide sequence ID" value="NZ_JQED01000017.1"/>
</dbReference>
<evidence type="ECO:0008006" key="4">
    <source>
        <dbReference type="Google" id="ProtNLM"/>
    </source>
</evidence>
<keyword evidence="1" id="KW-1133">Transmembrane helix</keyword>
<proteinExistence type="predicted"/>
<organism evidence="2 3">
    <name type="scientific">Colwellia psychrerythraea</name>
    <name type="common">Vibrio psychroerythus</name>
    <dbReference type="NCBI Taxonomy" id="28229"/>
    <lineage>
        <taxon>Bacteria</taxon>
        <taxon>Pseudomonadati</taxon>
        <taxon>Pseudomonadota</taxon>
        <taxon>Gammaproteobacteria</taxon>
        <taxon>Alteromonadales</taxon>
        <taxon>Colwelliaceae</taxon>
        <taxon>Colwellia</taxon>
    </lineage>
</organism>
<dbReference type="InterPro" id="IPR021762">
    <property type="entry name" value="DUF3325"/>
</dbReference>
<reference evidence="2 3" key="1">
    <citation type="submission" date="2014-08" db="EMBL/GenBank/DDBJ databases">
        <title>Genomic and Phenotypic Diversity of Colwellia psychrerythraea strains from Disparate Marine Basins.</title>
        <authorList>
            <person name="Techtmann S.M."/>
            <person name="Stelling S.C."/>
            <person name="Utturkar S.M."/>
            <person name="Alshibli N."/>
            <person name="Harris A."/>
            <person name="Brown S.D."/>
            <person name="Hazen T.C."/>
        </authorList>
    </citation>
    <scope>NUCLEOTIDE SEQUENCE [LARGE SCALE GENOMIC DNA]</scope>
    <source>
        <strain evidence="2 3">ND2E</strain>
    </source>
</reference>
<feature type="transmembrane region" description="Helical" evidence="1">
    <location>
        <begin position="42"/>
        <end position="60"/>
    </location>
</feature>